<reference evidence="1 2" key="1">
    <citation type="submission" date="2019-02" db="EMBL/GenBank/DDBJ databases">
        <title>Deep-cultivation of Planctomycetes and their phenomic and genomic characterization uncovers novel biology.</title>
        <authorList>
            <person name="Wiegand S."/>
            <person name="Jogler M."/>
            <person name="Boedeker C."/>
            <person name="Pinto D."/>
            <person name="Vollmers J."/>
            <person name="Rivas-Marin E."/>
            <person name="Kohn T."/>
            <person name="Peeters S.H."/>
            <person name="Heuer A."/>
            <person name="Rast P."/>
            <person name="Oberbeckmann S."/>
            <person name="Bunk B."/>
            <person name="Jeske O."/>
            <person name="Meyerdierks A."/>
            <person name="Storesund J.E."/>
            <person name="Kallscheuer N."/>
            <person name="Luecker S."/>
            <person name="Lage O.M."/>
            <person name="Pohl T."/>
            <person name="Merkel B.J."/>
            <person name="Hornburger P."/>
            <person name="Mueller R.-W."/>
            <person name="Bruemmer F."/>
            <person name="Labrenz M."/>
            <person name="Spormann A.M."/>
            <person name="Op Den Camp H."/>
            <person name="Overmann J."/>
            <person name="Amann R."/>
            <person name="Jetten M.S.M."/>
            <person name="Mascher T."/>
            <person name="Medema M.H."/>
            <person name="Devos D.P."/>
            <person name="Kaster A.-K."/>
            <person name="Ovreas L."/>
            <person name="Rohde M."/>
            <person name="Galperin M.Y."/>
            <person name="Jogler C."/>
        </authorList>
    </citation>
    <scope>NUCLEOTIDE SEQUENCE [LARGE SCALE GENOMIC DNA]</scope>
    <source>
        <strain evidence="1 2">Q31b</strain>
    </source>
</reference>
<dbReference type="OrthoDB" id="280534at2"/>
<name>A0A5C6EAV5_9BACT</name>
<evidence type="ECO:0000313" key="2">
    <source>
        <dbReference type="Proteomes" id="UP000315471"/>
    </source>
</evidence>
<comment type="caution">
    <text evidence="1">The sequence shown here is derived from an EMBL/GenBank/DDBJ whole genome shotgun (WGS) entry which is preliminary data.</text>
</comment>
<dbReference type="GO" id="GO:0000160">
    <property type="term" value="P:phosphorelay signal transduction system"/>
    <property type="evidence" value="ECO:0007669"/>
    <property type="project" value="InterPro"/>
</dbReference>
<evidence type="ECO:0008006" key="3">
    <source>
        <dbReference type="Google" id="ProtNLM"/>
    </source>
</evidence>
<protein>
    <recommendedName>
        <fullName evidence="3">HPt domain-containing protein</fullName>
    </recommendedName>
</protein>
<gene>
    <name evidence="1" type="ORF">Q31b_18350</name>
</gene>
<keyword evidence="2" id="KW-1185">Reference proteome</keyword>
<sequence>MIKSKQLIPRFAEAISRLGGDEGLLREMAAITSADLPEVINETDQALCAGKSDQAASGLHKLKGMLSTFETGGATIEIEEMLSFARHREVAKAKTKFDHHRSEIDELVAEIALIATESFCGSGFQPALPIRFRKP</sequence>
<dbReference type="SUPFAM" id="SSF47226">
    <property type="entry name" value="Histidine-containing phosphotransfer domain, HPT domain"/>
    <property type="match status" value="1"/>
</dbReference>
<dbReference type="EMBL" id="SJPY01000002">
    <property type="protein sequence ID" value="TWU44299.1"/>
    <property type="molecule type" value="Genomic_DNA"/>
</dbReference>
<dbReference type="Gene3D" id="1.20.120.160">
    <property type="entry name" value="HPT domain"/>
    <property type="match status" value="1"/>
</dbReference>
<evidence type="ECO:0000313" key="1">
    <source>
        <dbReference type="EMBL" id="TWU44299.1"/>
    </source>
</evidence>
<dbReference type="Proteomes" id="UP000315471">
    <property type="component" value="Unassembled WGS sequence"/>
</dbReference>
<dbReference type="InterPro" id="IPR036641">
    <property type="entry name" value="HPT_dom_sf"/>
</dbReference>
<organism evidence="1 2">
    <name type="scientific">Novipirellula aureliae</name>
    <dbReference type="NCBI Taxonomy" id="2527966"/>
    <lineage>
        <taxon>Bacteria</taxon>
        <taxon>Pseudomonadati</taxon>
        <taxon>Planctomycetota</taxon>
        <taxon>Planctomycetia</taxon>
        <taxon>Pirellulales</taxon>
        <taxon>Pirellulaceae</taxon>
        <taxon>Novipirellula</taxon>
    </lineage>
</organism>
<proteinExistence type="predicted"/>
<accession>A0A5C6EAV5</accession>
<dbReference type="RefSeq" id="WP_146599273.1">
    <property type="nucleotide sequence ID" value="NZ_SJPY01000002.1"/>
</dbReference>
<dbReference type="AlphaFoldDB" id="A0A5C6EAV5"/>